<comment type="caution">
    <text evidence="7">The sequence shown here is derived from an EMBL/GenBank/DDBJ whole genome shotgun (WGS) entry which is preliminary data.</text>
</comment>
<evidence type="ECO:0000256" key="6">
    <source>
        <dbReference type="RuleBase" id="RU369120"/>
    </source>
</evidence>
<dbReference type="EMBL" id="BQXU01000015">
    <property type="protein sequence ID" value="GKT46246.1"/>
    <property type="molecule type" value="Genomic_DNA"/>
</dbReference>
<dbReference type="GeneID" id="73327229"/>
<keyword evidence="6" id="KW-0753">Steroid metabolism</keyword>
<evidence type="ECO:0000256" key="4">
    <source>
        <dbReference type="ARBA" id="ARBA00022989"/>
    </source>
</evidence>
<dbReference type="RefSeq" id="XP_049128596.1">
    <property type="nucleotide sequence ID" value="XM_049272639.1"/>
</dbReference>
<dbReference type="Pfam" id="PF01222">
    <property type="entry name" value="ERG4_ERG24"/>
    <property type="match status" value="1"/>
</dbReference>
<keyword evidence="6" id="KW-0443">Lipid metabolism</keyword>
<keyword evidence="3 6" id="KW-0812">Transmembrane</keyword>
<evidence type="ECO:0000256" key="1">
    <source>
        <dbReference type="ARBA" id="ARBA00004141"/>
    </source>
</evidence>
<gene>
    <name evidence="7" type="ORF">ColSpa_06427</name>
</gene>
<keyword evidence="6" id="KW-0444">Lipid biosynthesis</keyword>
<dbReference type="PANTHER" id="PTHR21257">
    <property type="entry name" value="DELTA(14)-STEROL REDUCTASE"/>
    <property type="match status" value="1"/>
</dbReference>
<organism evidence="7 8">
    <name type="scientific">Colletotrichum spaethianum</name>
    <dbReference type="NCBI Taxonomy" id="700344"/>
    <lineage>
        <taxon>Eukaryota</taxon>
        <taxon>Fungi</taxon>
        <taxon>Dikarya</taxon>
        <taxon>Ascomycota</taxon>
        <taxon>Pezizomycotina</taxon>
        <taxon>Sordariomycetes</taxon>
        <taxon>Hypocreomycetidae</taxon>
        <taxon>Glomerellales</taxon>
        <taxon>Glomerellaceae</taxon>
        <taxon>Colletotrichum</taxon>
        <taxon>Colletotrichum spaethianum species complex</taxon>
    </lineage>
</organism>
<dbReference type="GO" id="GO:0050613">
    <property type="term" value="F:Delta14-sterol reductase activity"/>
    <property type="evidence" value="ECO:0007669"/>
    <property type="project" value="TreeGrafter"/>
</dbReference>
<feature type="transmembrane region" description="Helical" evidence="6">
    <location>
        <begin position="99"/>
        <end position="123"/>
    </location>
</feature>
<feature type="transmembrane region" description="Helical" evidence="6">
    <location>
        <begin position="28"/>
        <end position="50"/>
    </location>
</feature>
<name>A0AA37LDB0_9PEZI</name>
<comment type="similarity">
    <text evidence="2 6">Belongs to the ERG4/ERG24 family.</text>
</comment>
<proteinExistence type="inferred from homology"/>
<evidence type="ECO:0000256" key="5">
    <source>
        <dbReference type="ARBA" id="ARBA00023136"/>
    </source>
</evidence>
<keyword evidence="4 6" id="KW-1133">Transmembrane helix</keyword>
<comment type="caution">
    <text evidence="6">Lacks conserved residue(s) required for the propagation of feature annotation.</text>
</comment>
<keyword evidence="6" id="KW-0560">Oxidoreductase</keyword>
<evidence type="ECO:0000256" key="2">
    <source>
        <dbReference type="ARBA" id="ARBA00005402"/>
    </source>
</evidence>
<evidence type="ECO:0000313" key="8">
    <source>
        <dbReference type="Proteomes" id="UP001055115"/>
    </source>
</evidence>
<accession>A0AA37LDB0</accession>
<dbReference type="AlphaFoldDB" id="A0AA37LDB0"/>
<dbReference type="PANTHER" id="PTHR21257:SF52">
    <property type="entry name" value="DELTA(14)-STEROL REDUCTASE TM7SF2"/>
    <property type="match status" value="1"/>
</dbReference>
<reference evidence="7 8" key="1">
    <citation type="submission" date="2022-03" db="EMBL/GenBank/DDBJ databases">
        <title>Genome data of Colletotrichum spp.</title>
        <authorList>
            <person name="Utami Y.D."/>
            <person name="Hiruma K."/>
        </authorList>
    </citation>
    <scope>NUCLEOTIDE SEQUENCE [LARGE SCALE GENOMIC DNA]</scope>
    <source>
        <strain evidence="7 8">MAFF 239500</strain>
    </source>
</reference>
<keyword evidence="6" id="KW-0752">Steroid biosynthesis</keyword>
<comment type="subcellular location">
    <subcellularLocation>
        <location evidence="1">Membrane</location>
        <topology evidence="1">Multi-pass membrane protein</topology>
    </subcellularLocation>
</comment>
<dbReference type="GO" id="GO:0005789">
    <property type="term" value="C:endoplasmic reticulum membrane"/>
    <property type="evidence" value="ECO:0007669"/>
    <property type="project" value="TreeGrafter"/>
</dbReference>
<evidence type="ECO:0000313" key="7">
    <source>
        <dbReference type="EMBL" id="GKT46246.1"/>
    </source>
</evidence>
<dbReference type="InterPro" id="IPR001171">
    <property type="entry name" value="ERG24_DHCR-like"/>
</dbReference>
<feature type="transmembrane region" description="Helical" evidence="6">
    <location>
        <begin position="158"/>
        <end position="181"/>
    </location>
</feature>
<dbReference type="GO" id="GO:0006696">
    <property type="term" value="P:ergosterol biosynthetic process"/>
    <property type="evidence" value="ECO:0007669"/>
    <property type="project" value="TreeGrafter"/>
</dbReference>
<keyword evidence="8" id="KW-1185">Reference proteome</keyword>
<dbReference type="Proteomes" id="UP001055115">
    <property type="component" value="Unassembled WGS sequence"/>
</dbReference>
<keyword evidence="6" id="KW-0756">Sterol biosynthesis</keyword>
<evidence type="ECO:0000256" key="3">
    <source>
        <dbReference type="ARBA" id="ARBA00022692"/>
    </source>
</evidence>
<sequence>MADHKHKYEFGGPRDHIRYPPEYSPANFACISPGAPVIILGLPALLWALFFVCNDKTGCPAPATLSLSTFTFDKLKAETPWPADGIWGFCSWRVMGWTLAYYFLSLILYCVLPAQDLLGAKLVQSGRPLRYRFNYRHTPLVSIRVLDYRCITAFTSTLVQIVALAIANIILAYTISVYVYVASSSVKPGNPELRELASGGNKG</sequence>
<keyword evidence="6" id="KW-1207">Sterol metabolism</keyword>
<keyword evidence="5 6" id="KW-0472">Membrane</keyword>
<protein>
    <recommendedName>
        <fullName evidence="6">Delta(14)-sterol reductase</fullName>
    </recommendedName>
    <alternativeName>
        <fullName evidence="6">C-14 sterol reductase</fullName>
    </alternativeName>
    <alternativeName>
        <fullName evidence="6">Sterol C14-reductase</fullName>
    </alternativeName>
</protein>